<proteinExistence type="predicted"/>
<gene>
    <name evidence="10" type="ORF">COU05_01370</name>
</gene>
<dbReference type="CDD" id="cd18037">
    <property type="entry name" value="DEXSc_Pif1_like"/>
    <property type="match status" value="1"/>
</dbReference>
<evidence type="ECO:0000256" key="7">
    <source>
        <dbReference type="ARBA" id="ARBA00023204"/>
    </source>
</evidence>
<dbReference type="InterPro" id="IPR051055">
    <property type="entry name" value="PIF1_helicase"/>
</dbReference>
<evidence type="ECO:0000256" key="4">
    <source>
        <dbReference type="ARBA" id="ARBA00022806"/>
    </source>
</evidence>
<keyword evidence="4" id="KW-0347">Helicase</keyword>
<evidence type="ECO:0000256" key="1">
    <source>
        <dbReference type="ARBA" id="ARBA00022741"/>
    </source>
</evidence>
<dbReference type="SUPFAM" id="SSF52540">
    <property type="entry name" value="P-loop containing nucleoside triphosphate hydrolases"/>
    <property type="match status" value="2"/>
</dbReference>
<dbReference type="Pfam" id="PF14493">
    <property type="entry name" value="HTH_40"/>
    <property type="match status" value="1"/>
</dbReference>
<dbReference type="SMART" id="SM00382">
    <property type="entry name" value="AAA"/>
    <property type="match status" value="1"/>
</dbReference>
<dbReference type="GO" id="GO:0006281">
    <property type="term" value="P:DNA repair"/>
    <property type="evidence" value="ECO:0007669"/>
    <property type="project" value="InterPro"/>
</dbReference>
<keyword evidence="1" id="KW-0547">Nucleotide-binding</keyword>
<dbReference type="EMBL" id="PFAX01000014">
    <property type="protein sequence ID" value="PIR90576.1"/>
    <property type="molecule type" value="Genomic_DNA"/>
</dbReference>
<name>A0A2H0UUN1_9BACT</name>
<dbReference type="Pfam" id="PF21530">
    <property type="entry name" value="Pif1_2B_dom"/>
    <property type="match status" value="1"/>
</dbReference>
<dbReference type="GO" id="GO:0000723">
    <property type="term" value="P:telomere maintenance"/>
    <property type="evidence" value="ECO:0007669"/>
    <property type="project" value="InterPro"/>
</dbReference>
<sequence>MKQEETLEILKTGVNVFLTGEPGSGKTYTVNQYIQYLRDFGIEPAVTASTGIAATHLNGLTIHSFCGIGIKDKLTRADLEKITKASYITKRLKKANVLIIDEISMLEAKTFDLVDLICREVRQTAAPFGGLQVIVSGDFFQLPPISKGGGEPAQFAFKADSWGKAKFTVCYLTEQYRQDDSVFLTMLSAIRVNSFGFEHLQNIKTRLIKQEETPSNITQIFSHNFDVDVLNKKELAKLSGKAESFFMFSRGQKNFVEALKRGCLSPDVLELKEGAIVMFTKNNLKEGFVNGTLGKVIGFNKENNYPLIETLKGEEIEAKPMEWAIEEGGKTKAIISQLPLRLAWAITIHKSQGMSLDTAVIDLSRTFEYGQGYVALSRVRRLTGLYLLGYNEKAFLTHPQMREQDEVFRSLSQVAQIAFEKTPREEVQQKQANFLKLCGGASLPKKMGKKPAKKISTKKLKLSTFEQTLALIKEGKLLERIAQERGLVLGTIISHLEELVMKGHFDQKQVEALLDPGLLLNAKDILEVFEDLETDKLQLVFEHFQGKYTYNDLRLIRLLLAF</sequence>
<organism evidence="10 11">
    <name type="scientific">bacterium (Candidatus Gribaldobacteria) CG10_big_fil_rev_8_21_14_0_10_37_21</name>
    <dbReference type="NCBI Taxonomy" id="2014275"/>
    <lineage>
        <taxon>Bacteria</taxon>
        <taxon>Candidatus Gribaldobacteria</taxon>
    </lineage>
</organism>
<evidence type="ECO:0000313" key="11">
    <source>
        <dbReference type="Proteomes" id="UP000230132"/>
    </source>
</evidence>
<dbReference type="Gene3D" id="1.10.10.1390">
    <property type="entry name" value="ATP-dependent DNA helicase RecQ"/>
    <property type="match status" value="1"/>
</dbReference>
<dbReference type="PANTHER" id="PTHR47642:SF5">
    <property type="entry name" value="ATP-DEPENDENT DNA HELICASE"/>
    <property type="match status" value="1"/>
</dbReference>
<evidence type="ECO:0000256" key="6">
    <source>
        <dbReference type="ARBA" id="ARBA00023125"/>
    </source>
</evidence>
<dbReference type="CDD" id="cd18809">
    <property type="entry name" value="SF1_C_RecD"/>
    <property type="match status" value="1"/>
</dbReference>
<dbReference type="InterPro" id="IPR003593">
    <property type="entry name" value="AAA+_ATPase"/>
</dbReference>
<evidence type="ECO:0000256" key="2">
    <source>
        <dbReference type="ARBA" id="ARBA00022763"/>
    </source>
</evidence>
<reference evidence="11" key="1">
    <citation type="submission" date="2017-09" db="EMBL/GenBank/DDBJ databases">
        <title>Depth-based differentiation of microbial function through sediment-hosted aquifers and enrichment of novel symbionts in the deep terrestrial subsurface.</title>
        <authorList>
            <person name="Probst A.J."/>
            <person name="Ladd B."/>
            <person name="Jarett J.K."/>
            <person name="Geller-Mcgrath D.E."/>
            <person name="Sieber C.M.K."/>
            <person name="Emerson J.B."/>
            <person name="Anantharaman K."/>
            <person name="Thomas B.C."/>
            <person name="Malmstrom R."/>
            <person name="Stieglmeier M."/>
            <person name="Klingl A."/>
            <person name="Woyke T."/>
            <person name="Ryan C.M."/>
            <person name="Banfield J.F."/>
        </authorList>
    </citation>
    <scope>NUCLEOTIDE SEQUENCE [LARGE SCALE GENOMIC DNA]</scope>
</reference>
<dbReference type="Gene3D" id="3.40.50.300">
    <property type="entry name" value="P-loop containing nucleotide triphosphate hydrolases"/>
    <property type="match status" value="2"/>
</dbReference>
<dbReference type="Proteomes" id="UP000230132">
    <property type="component" value="Unassembled WGS sequence"/>
</dbReference>
<accession>A0A2H0UUN1</accession>
<keyword evidence="5" id="KW-0067">ATP-binding</keyword>
<dbReference type="PANTHER" id="PTHR47642">
    <property type="entry name" value="ATP-DEPENDENT DNA HELICASE"/>
    <property type="match status" value="1"/>
</dbReference>
<evidence type="ECO:0000259" key="9">
    <source>
        <dbReference type="SMART" id="SM00382"/>
    </source>
</evidence>
<dbReference type="InterPro" id="IPR029491">
    <property type="entry name" value="Helicase_HTH"/>
</dbReference>
<feature type="domain" description="AAA+ ATPase" evidence="9">
    <location>
        <begin position="12"/>
        <end position="303"/>
    </location>
</feature>
<evidence type="ECO:0000256" key="3">
    <source>
        <dbReference type="ARBA" id="ARBA00022801"/>
    </source>
</evidence>
<evidence type="ECO:0000256" key="8">
    <source>
        <dbReference type="ARBA" id="ARBA00023235"/>
    </source>
</evidence>
<evidence type="ECO:0000256" key="5">
    <source>
        <dbReference type="ARBA" id="ARBA00022840"/>
    </source>
</evidence>
<keyword evidence="6" id="KW-0238">DNA-binding</keyword>
<keyword evidence="7" id="KW-0234">DNA repair</keyword>
<comment type="caution">
    <text evidence="10">The sequence shown here is derived from an EMBL/GenBank/DDBJ whole genome shotgun (WGS) entry which is preliminary data.</text>
</comment>
<dbReference type="InterPro" id="IPR027417">
    <property type="entry name" value="P-loop_NTPase"/>
</dbReference>
<dbReference type="InterPro" id="IPR049163">
    <property type="entry name" value="Pif1-like_2B_dom"/>
</dbReference>
<dbReference type="InterPro" id="IPR010285">
    <property type="entry name" value="DNA_helicase_pif1-like_DEAD"/>
</dbReference>
<dbReference type="GO" id="GO:0003678">
    <property type="term" value="F:DNA helicase activity"/>
    <property type="evidence" value="ECO:0007669"/>
    <property type="project" value="InterPro"/>
</dbReference>
<dbReference type="Pfam" id="PF05970">
    <property type="entry name" value="PIF1"/>
    <property type="match status" value="1"/>
</dbReference>
<dbReference type="AlphaFoldDB" id="A0A2H0UUN1"/>
<keyword evidence="2" id="KW-0227">DNA damage</keyword>
<protein>
    <submittedName>
        <fullName evidence="10">AAA family ATPase</fullName>
    </submittedName>
</protein>
<keyword evidence="8" id="KW-0413">Isomerase</keyword>
<evidence type="ECO:0000313" key="10">
    <source>
        <dbReference type="EMBL" id="PIR90576.1"/>
    </source>
</evidence>
<keyword evidence="3" id="KW-0378">Hydrolase</keyword>